<dbReference type="SUPFAM" id="SSF52058">
    <property type="entry name" value="L domain-like"/>
    <property type="match status" value="1"/>
</dbReference>
<proteinExistence type="predicted"/>
<dbReference type="InterPro" id="IPR032675">
    <property type="entry name" value="LRR_dom_sf"/>
</dbReference>
<comment type="caution">
    <text evidence="3">The sequence shown here is derived from an EMBL/GenBank/DDBJ whole genome shotgun (WGS) entry which is preliminary data.</text>
</comment>
<dbReference type="InterPro" id="IPR057135">
    <property type="entry name" value="At4g27190-like_LRR"/>
</dbReference>
<feature type="domain" description="Disease resistance protein At4g27190-like leucine-rich repeats" evidence="2">
    <location>
        <begin position="7"/>
        <end position="146"/>
    </location>
</feature>
<protein>
    <recommendedName>
        <fullName evidence="2">Disease resistance protein At4g27190-like leucine-rich repeats domain-containing protein</fullName>
    </recommendedName>
</protein>
<dbReference type="Proteomes" id="UP001472677">
    <property type="component" value="Unassembled WGS sequence"/>
</dbReference>
<gene>
    <name evidence="3" type="ORF">V6N12_034999</name>
</gene>
<feature type="domain" description="Disease resistance protein At4g27190-like leucine-rich repeats" evidence="2">
    <location>
        <begin position="241"/>
        <end position="358"/>
    </location>
</feature>
<dbReference type="Pfam" id="PF23247">
    <property type="entry name" value="LRR_RPS2"/>
    <property type="match status" value="2"/>
</dbReference>
<keyword evidence="1" id="KW-0611">Plant defense</keyword>
<accession>A0ABR2BPH9</accession>
<reference evidence="3 4" key="1">
    <citation type="journal article" date="2024" name="G3 (Bethesda)">
        <title>Genome assembly of Hibiscus sabdariffa L. provides insights into metabolisms of medicinal natural products.</title>
        <authorList>
            <person name="Kim T."/>
        </authorList>
    </citation>
    <scope>NUCLEOTIDE SEQUENCE [LARGE SCALE GENOMIC DNA]</scope>
    <source>
        <strain evidence="3">TK-2024</strain>
        <tissue evidence="3">Old leaves</tissue>
    </source>
</reference>
<name>A0ABR2BPH9_9ROSI</name>
<evidence type="ECO:0000313" key="3">
    <source>
        <dbReference type="EMBL" id="KAK8508898.1"/>
    </source>
</evidence>
<dbReference type="InterPro" id="IPR050905">
    <property type="entry name" value="Plant_NBS-LRR"/>
</dbReference>
<evidence type="ECO:0000259" key="2">
    <source>
        <dbReference type="Pfam" id="PF23247"/>
    </source>
</evidence>
<keyword evidence="4" id="KW-1185">Reference proteome</keyword>
<dbReference type="Gene3D" id="3.80.10.10">
    <property type="entry name" value="Ribonuclease Inhibitor"/>
    <property type="match status" value="2"/>
</dbReference>
<dbReference type="EMBL" id="JBBPBM010000097">
    <property type="protein sequence ID" value="KAK8508898.1"/>
    <property type="molecule type" value="Genomic_DNA"/>
</dbReference>
<dbReference type="SUPFAM" id="SSF52047">
    <property type="entry name" value="RNI-like"/>
    <property type="match status" value="1"/>
</dbReference>
<dbReference type="PANTHER" id="PTHR33463">
    <property type="entry name" value="NB-ARC DOMAIN-CONTAINING PROTEIN-RELATED"/>
    <property type="match status" value="1"/>
</dbReference>
<evidence type="ECO:0000313" key="4">
    <source>
        <dbReference type="Proteomes" id="UP001472677"/>
    </source>
</evidence>
<evidence type="ECO:0000256" key="1">
    <source>
        <dbReference type="ARBA" id="ARBA00022821"/>
    </source>
</evidence>
<dbReference type="PANTHER" id="PTHR33463:SF167">
    <property type="entry name" value="PUTATIVE-RELATED"/>
    <property type="match status" value="1"/>
</dbReference>
<organism evidence="3 4">
    <name type="scientific">Hibiscus sabdariffa</name>
    <name type="common">roselle</name>
    <dbReference type="NCBI Taxonomy" id="183260"/>
    <lineage>
        <taxon>Eukaryota</taxon>
        <taxon>Viridiplantae</taxon>
        <taxon>Streptophyta</taxon>
        <taxon>Embryophyta</taxon>
        <taxon>Tracheophyta</taxon>
        <taxon>Spermatophyta</taxon>
        <taxon>Magnoliopsida</taxon>
        <taxon>eudicotyledons</taxon>
        <taxon>Gunneridae</taxon>
        <taxon>Pentapetalae</taxon>
        <taxon>rosids</taxon>
        <taxon>malvids</taxon>
        <taxon>Malvales</taxon>
        <taxon>Malvaceae</taxon>
        <taxon>Malvoideae</taxon>
        <taxon>Hibiscus</taxon>
    </lineage>
</organism>
<sequence>MSISYLRKMKMIWQNPLPPNSFPKLQQLRVEGCDELLTIFPSNMLSNFQGLQILTIHTCASLEQVFEIMHEEKEAVLPVTSQLREFHFSVLPKLKCIWKNDPKGIFSFKNLLQISVQDCWNLKNIFPASVARDFPQLCRLVILECDVEEIVSKVEEGSDLESTVTFEFDQLSFLRLCCLSQCKCFYPVSSVHAIFFSRPLLILVYEDEYSDSEIGFLVGFQVIPKLRLSIDGDYIAMTSGGQFSSNLFHEIKAFRVQGNRVKSVNDFQISFLERFKNLEELCIYDCEIKELFCTEGDTGNKGTYARTLSTIRKIELSYLPNLKDHLWKQDLRVGHILPNLETLVVYKCDHLKSLGSSSASFQNLTTMEVWECKGMKYLDTCVAVQGLSQLQKLIIGECISVKEIVASVEDEATRDIIFSRLKSLELVNLPRLKSFCSGNHTFGFPCLEELIVSGCPELEIFCKGVLNAPLLQSVEYGRDKGHWSGDLDSTVQHLHSTKVGDQGIRYFVLSEFARSIEIWKEKSLDFKNLTVLAVLVTKAWDNSTGVMLRIDKFLYGKYYSAMSIFDNN</sequence>